<reference evidence="4" key="1">
    <citation type="submission" date="2017-09" db="EMBL/GenBank/DDBJ databases">
        <authorList>
            <person name="Cho G.-S."/>
            <person name="Oguntoyinbo F.A."/>
            <person name="Cnockaert M."/>
            <person name="Kabisch J."/>
            <person name="Neve H."/>
            <person name="Bockelmann W."/>
            <person name="Wenning M."/>
            <person name="Franz C.M."/>
            <person name="Vandamme P."/>
        </authorList>
    </citation>
    <scope>NUCLEOTIDE SEQUENCE [LARGE SCALE GENOMIC DNA]</scope>
    <source>
        <strain evidence="4">MBT G8648</strain>
    </source>
</reference>
<dbReference type="InterPro" id="IPR037401">
    <property type="entry name" value="SnoaL-like"/>
</dbReference>
<proteinExistence type="predicted"/>
<evidence type="ECO:0000313" key="3">
    <source>
        <dbReference type="EMBL" id="PCF97772.1"/>
    </source>
</evidence>
<dbReference type="Proteomes" id="UP000218677">
    <property type="component" value="Unassembled WGS sequence"/>
</dbReference>
<dbReference type="InterPro" id="IPR032710">
    <property type="entry name" value="NTF2-like_dom_sf"/>
</dbReference>
<dbReference type="Pfam" id="PF12680">
    <property type="entry name" value="SnoaL_2"/>
    <property type="match status" value="1"/>
</dbReference>
<dbReference type="OrthoDB" id="9812089at2"/>
<evidence type="ECO:0000259" key="2">
    <source>
        <dbReference type="Pfam" id="PF12680"/>
    </source>
</evidence>
<accession>A0A2A4HS77</accession>
<evidence type="ECO:0000313" key="4">
    <source>
        <dbReference type="Proteomes" id="UP000218677"/>
    </source>
</evidence>
<keyword evidence="4" id="KW-1185">Reference proteome</keyword>
<feature type="domain" description="SnoaL-like" evidence="2">
    <location>
        <begin position="29"/>
        <end position="119"/>
    </location>
</feature>
<dbReference type="AlphaFoldDB" id="A0A2A4HS77"/>
<evidence type="ECO:0000256" key="1">
    <source>
        <dbReference type="SAM" id="MobiDB-lite"/>
    </source>
</evidence>
<gene>
    <name evidence="3" type="ORF">CPA45_02370</name>
</gene>
<feature type="region of interest" description="Disordered" evidence="1">
    <location>
        <begin position="1"/>
        <end position="20"/>
    </location>
</feature>
<dbReference type="EMBL" id="NWUX01000001">
    <property type="protein sequence ID" value="PCF97772.1"/>
    <property type="molecule type" value="Genomic_DNA"/>
</dbReference>
<dbReference type="Gene3D" id="3.10.450.50">
    <property type="match status" value="1"/>
</dbReference>
<name>A0A2A4HS77_9GAMM</name>
<organism evidence="3 4">
    <name type="scientific">Vreelandella nigrificans</name>
    <dbReference type="NCBI Taxonomy" id="2042704"/>
    <lineage>
        <taxon>Bacteria</taxon>
        <taxon>Pseudomonadati</taxon>
        <taxon>Pseudomonadota</taxon>
        <taxon>Gammaproteobacteria</taxon>
        <taxon>Oceanospirillales</taxon>
        <taxon>Halomonadaceae</taxon>
        <taxon>Vreelandella</taxon>
    </lineage>
</organism>
<sequence>MTGAFTVTRPADRTSDERPHRNKALVLDAMTSLFQRHDASAVERLYAADYIQHNPNIPQGRDALQALVAGLSPSVYYEPGLIIAEGDLVAIHGRIRGWADTPQVVVDIFRVEEGKLVEHWDVLQDEMPVALGGISMFDPAEGAHHAQPETA</sequence>
<comment type="caution">
    <text evidence="3">The sequence shown here is derived from an EMBL/GenBank/DDBJ whole genome shotgun (WGS) entry which is preliminary data.</text>
</comment>
<protein>
    <recommendedName>
        <fullName evidence="2">SnoaL-like domain-containing protein</fullName>
    </recommendedName>
</protein>
<feature type="compositionally biased region" description="Basic and acidic residues" evidence="1">
    <location>
        <begin position="10"/>
        <end position="19"/>
    </location>
</feature>
<dbReference type="SUPFAM" id="SSF54427">
    <property type="entry name" value="NTF2-like"/>
    <property type="match status" value="1"/>
</dbReference>